<dbReference type="Proteomes" id="UP000030700">
    <property type="component" value="Unassembled WGS sequence"/>
</dbReference>
<dbReference type="InterPro" id="IPR015199">
    <property type="entry name" value="DNA_pol_III_delta_C"/>
</dbReference>
<keyword evidence="3" id="KW-0808">Transferase</keyword>
<dbReference type="FunFam" id="3.40.50.300:FF:001255">
    <property type="entry name" value="DNA polymerase III subunit delta"/>
    <property type="match status" value="1"/>
</dbReference>
<sequence>MAFSEIIGQENAIKILQRALRHQRVPQAYLFAGDDGVGKKLTALTLAKALNCKELQDDACERCGSCHKINIASHPDVRLIEPDGQFIKIDQIRDMQKDAGLKPFEGRRKVYIIDQADTMRAEAANALLKTLEEPTADCVIILVTANVYALLPTVLSRCQFVRFTALGVDKLAELLQKRLRLMPERARLIASLSEGCPGRALGMDADSLLKQRDEMERLLQAISGGLQDVRVIFTQVERLTDTKDDKKDAIHDFLDLLLVWYRDMLLLHEGGDPRLVANSDAIPRLKPLADALTAAQLRRLFETVYQTKQDILRNANLQLALEVMLISLTEVYNDRNRWREVSANRQSV</sequence>
<dbReference type="Pfam" id="PF13177">
    <property type="entry name" value="DNA_pol3_delta2"/>
    <property type="match status" value="1"/>
</dbReference>
<evidence type="ECO:0000313" key="9">
    <source>
        <dbReference type="EMBL" id="GAK53556.1"/>
    </source>
</evidence>
<dbReference type="GO" id="GO:0009360">
    <property type="term" value="C:DNA polymerase III complex"/>
    <property type="evidence" value="ECO:0007669"/>
    <property type="project" value="InterPro"/>
</dbReference>
<comment type="catalytic activity">
    <reaction evidence="7">
        <text>DNA(n) + a 2'-deoxyribonucleoside 5'-triphosphate = DNA(n+1) + diphosphate</text>
        <dbReference type="Rhea" id="RHEA:22508"/>
        <dbReference type="Rhea" id="RHEA-COMP:17339"/>
        <dbReference type="Rhea" id="RHEA-COMP:17340"/>
        <dbReference type="ChEBI" id="CHEBI:33019"/>
        <dbReference type="ChEBI" id="CHEBI:61560"/>
        <dbReference type="ChEBI" id="CHEBI:173112"/>
        <dbReference type="EC" id="2.7.7.7"/>
    </reaction>
</comment>
<dbReference type="InterPro" id="IPR027417">
    <property type="entry name" value="P-loop_NTPase"/>
</dbReference>
<dbReference type="GO" id="GO:0006261">
    <property type="term" value="P:DNA-templated DNA replication"/>
    <property type="evidence" value="ECO:0007669"/>
    <property type="project" value="TreeGrafter"/>
</dbReference>
<dbReference type="STRING" id="1499966.U14_04822"/>
<dbReference type="InterPro" id="IPR004622">
    <property type="entry name" value="DNA_pol_HolB"/>
</dbReference>
<dbReference type="NCBIfam" id="TIGR00678">
    <property type="entry name" value="holB"/>
    <property type="match status" value="1"/>
</dbReference>
<dbReference type="GO" id="GO:0003887">
    <property type="term" value="F:DNA-directed DNA polymerase activity"/>
    <property type="evidence" value="ECO:0007669"/>
    <property type="project" value="UniProtKB-KW"/>
</dbReference>
<dbReference type="Pfam" id="PF09115">
    <property type="entry name" value="DNApol3-delta_C"/>
    <property type="match status" value="1"/>
</dbReference>
<keyword evidence="10" id="KW-1185">Reference proteome</keyword>
<name>A0A0S6W530_9BACT</name>
<feature type="domain" description="DNA polymerase III delta subunit C-terminal" evidence="8">
    <location>
        <begin position="247"/>
        <end position="328"/>
    </location>
</feature>
<protein>
    <recommendedName>
        <fullName evidence="2">DNA polymerase III subunit delta'</fullName>
        <ecNumber evidence="1">2.7.7.7</ecNumber>
    </recommendedName>
</protein>
<dbReference type="CDD" id="cd00009">
    <property type="entry name" value="AAA"/>
    <property type="match status" value="1"/>
</dbReference>
<proteinExistence type="predicted"/>
<dbReference type="AlphaFoldDB" id="A0A0S6W530"/>
<gene>
    <name evidence="9" type="ORF">U14_04822</name>
</gene>
<dbReference type="PANTHER" id="PTHR11669">
    <property type="entry name" value="REPLICATION FACTOR C / DNA POLYMERASE III GAMMA-TAU SUBUNIT"/>
    <property type="match status" value="1"/>
</dbReference>
<dbReference type="HOGENOM" id="CLU_006229_4_5_0"/>
<evidence type="ECO:0000256" key="3">
    <source>
        <dbReference type="ARBA" id="ARBA00022679"/>
    </source>
</evidence>
<reference evidence="9" key="1">
    <citation type="journal article" date="2015" name="PeerJ">
        <title>First genomic representation of candidate bacterial phylum KSB3 points to enhanced environmental sensing as a trigger of wastewater bulking.</title>
        <authorList>
            <person name="Sekiguchi Y."/>
            <person name="Ohashi A."/>
            <person name="Parks D.H."/>
            <person name="Yamauchi T."/>
            <person name="Tyson G.W."/>
            <person name="Hugenholtz P."/>
        </authorList>
    </citation>
    <scope>NUCLEOTIDE SEQUENCE [LARGE SCALE GENOMIC DNA]</scope>
</reference>
<dbReference type="SUPFAM" id="SSF52540">
    <property type="entry name" value="P-loop containing nucleoside triphosphate hydrolases"/>
    <property type="match status" value="1"/>
</dbReference>
<organism evidence="9">
    <name type="scientific">Candidatus Moduliflexus flocculans</name>
    <dbReference type="NCBI Taxonomy" id="1499966"/>
    <lineage>
        <taxon>Bacteria</taxon>
        <taxon>Candidatus Moduliflexota</taxon>
        <taxon>Candidatus Moduliflexia</taxon>
        <taxon>Candidatus Moduliflexales</taxon>
        <taxon>Candidatus Moduliflexaceae</taxon>
    </lineage>
</organism>
<evidence type="ECO:0000259" key="8">
    <source>
        <dbReference type="Pfam" id="PF09115"/>
    </source>
</evidence>
<keyword evidence="5" id="KW-0235">DNA replication</keyword>
<evidence type="ECO:0000313" key="10">
    <source>
        <dbReference type="Proteomes" id="UP000030700"/>
    </source>
</evidence>
<keyword evidence="4" id="KW-0548">Nucleotidyltransferase</keyword>
<dbReference type="PANTHER" id="PTHR11669:SF8">
    <property type="entry name" value="DNA POLYMERASE III SUBUNIT DELTA"/>
    <property type="match status" value="1"/>
</dbReference>
<evidence type="ECO:0000256" key="2">
    <source>
        <dbReference type="ARBA" id="ARBA00014363"/>
    </source>
</evidence>
<dbReference type="Gene3D" id="3.40.50.300">
    <property type="entry name" value="P-loop containing nucleotide triphosphate hydrolases"/>
    <property type="match status" value="1"/>
</dbReference>
<dbReference type="EMBL" id="DF820459">
    <property type="protein sequence ID" value="GAK53556.1"/>
    <property type="molecule type" value="Genomic_DNA"/>
</dbReference>
<dbReference type="GO" id="GO:0008408">
    <property type="term" value="F:3'-5' exonuclease activity"/>
    <property type="evidence" value="ECO:0007669"/>
    <property type="project" value="InterPro"/>
</dbReference>
<evidence type="ECO:0000256" key="7">
    <source>
        <dbReference type="ARBA" id="ARBA00049244"/>
    </source>
</evidence>
<dbReference type="InterPro" id="IPR050238">
    <property type="entry name" value="DNA_Rep/Repair_Clamp_Loader"/>
</dbReference>
<evidence type="ECO:0000256" key="5">
    <source>
        <dbReference type="ARBA" id="ARBA00022705"/>
    </source>
</evidence>
<accession>A0A0S6W530</accession>
<evidence type="ECO:0000256" key="4">
    <source>
        <dbReference type="ARBA" id="ARBA00022695"/>
    </source>
</evidence>
<dbReference type="GO" id="GO:0003677">
    <property type="term" value="F:DNA binding"/>
    <property type="evidence" value="ECO:0007669"/>
    <property type="project" value="InterPro"/>
</dbReference>
<evidence type="ECO:0000256" key="1">
    <source>
        <dbReference type="ARBA" id="ARBA00012417"/>
    </source>
</evidence>
<keyword evidence="6" id="KW-0239">DNA-directed DNA polymerase</keyword>
<dbReference type="Gene3D" id="1.20.272.10">
    <property type="match status" value="1"/>
</dbReference>
<dbReference type="EC" id="2.7.7.7" evidence="1"/>
<evidence type="ECO:0000256" key="6">
    <source>
        <dbReference type="ARBA" id="ARBA00022932"/>
    </source>
</evidence>